<gene>
    <name evidence="2" type="ORF">ILYODFUR_007087</name>
</gene>
<proteinExistence type="predicted"/>
<evidence type="ECO:0000313" key="3">
    <source>
        <dbReference type="Proteomes" id="UP001482620"/>
    </source>
</evidence>
<comment type="caution">
    <text evidence="2">The sequence shown here is derived from an EMBL/GenBank/DDBJ whole genome shotgun (WGS) entry which is preliminary data.</text>
</comment>
<organism evidence="2 3">
    <name type="scientific">Ilyodon furcidens</name>
    <name type="common">goldbreast splitfin</name>
    <dbReference type="NCBI Taxonomy" id="33524"/>
    <lineage>
        <taxon>Eukaryota</taxon>
        <taxon>Metazoa</taxon>
        <taxon>Chordata</taxon>
        <taxon>Craniata</taxon>
        <taxon>Vertebrata</taxon>
        <taxon>Euteleostomi</taxon>
        <taxon>Actinopterygii</taxon>
        <taxon>Neopterygii</taxon>
        <taxon>Teleostei</taxon>
        <taxon>Neoteleostei</taxon>
        <taxon>Acanthomorphata</taxon>
        <taxon>Ovalentaria</taxon>
        <taxon>Atherinomorphae</taxon>
        <taxon>Cyprinodontiformes</taxon>
        <taxon>Goodeidae</taxon>
        <taxon>Ilyodon</taxon>
    </lineage>
</organism>
<name>A0ABV0V109_9TELE</name>
<dbReference type="Proteomes" id="UP001482620">
    <property type="component" value="Unassembled WGS sequence"/>
</dbReference>
<evidence type="ECO:0000313" key="2">
    <source>
        <dbReference type="EMBL" id="MEQ2251059.1"/>
    </source>
</evidence>
<protein>
    <submittedName>
        <fullName evidence="2">Uncharacterized protein</fullName>
    </submittedName>
</protein>
<evidence type="ECO:0000256" key="1">
    <source>
        <dbReference type="SAM" id="MobiDB-lite"/>
    </source>
</evidence>
<keyword evidence="3" id="KW-1185">Reference proteome</keyword>
<sequence length="72" mass="7428">MATTEQGNGLELHDNTEKLTDSNGKGSSNGLDPGVNGSIPEESQVDKYGFTGGAQQSAGQLNYTAPKNKGNT</sequence>
<feature type="region of interest" description="Disordered" evidence="1">
    <location>
        <begin position="1"/>
        <end position="72"/>
    </location>
</feature>
<dbReference type="EMBL" id="JAHRIQ010093132">
    <property type="protein sequence ID" value="MEQ2251059.1"/>
    <property type="molecule type" value="Genomic_DNA"/>
</dbReference>
<feature type="compositionally biased region" description="Basic and acidic residues" evidence="1">
    <location>
        <begin position="11"/>
        <end position="20"/>
    </location>
</feature>
<reference evidence="2 3" key="1">
    <citation type="submission" date="2021-06" db="EMBL/GenBank/DDBJ databases">
        <authorList>
            <person name="Palmer J.M."/>
        </authorList>
    </citation>
    <scope>NUCLEOTIDE SEQUENCE [LARGE SCALE GENOMIC DNA]</scope>
    <source>
        <strain evidence="3">if_2019</strain>
        <tissue evidence="2">Muscle</tissue>
    </source>
</reference>
<accession>A0ABV0V109</accession>
<feature type="compositionally biased region" description="Polar residues" evidence="1">
    <location>
        <begin position="53"/>
        <end position="72"/>
    </location>
</feature>
<feature type="compositionally biased region" description="Polar residues" evidence="1">
    <location>
        <begin position="21"/>
        <end position="30"/>
    </location>
</feature>